<evidence type="ECO:0000313" key="3">
    <source>
        <dbReference type="Proteomes" id="UP000190675"/>
    </source>
</evidence>
<feature type="domain" description="HTH marR-type" evidence="1">
    <location>
        <begin position="14"/>
        <end position="146"/>
    </location>
</feature>
<evidence type="ECO:0000313" key="2">
    <source>
        <dbReference type="EMBL" id="SHG73825.1"/>
    </source>
</evidence>
<dbReference type="InterPro" id="IPR036388">
    <property type="entry name" value="WH-like_DNA-bd_sf"/>
</dbReference>
<reference evidence="2 3" key="1">
    <citation type="submission" date="2016-11" db="EMBL/GenBank/DDBJ databases">
        <authorList>
            <person name="Jaros S."/>
            <person name="Januszkiewicz K."/>
            <person name="Wedrychowicz H."/>
        </authorList>
    </citation>
    <scope>NUCLEOTIDE SEQUENCE [LARGE SCALE GENOMIC DNA]</scope>
    <source>
        <strain evidence="2 3">GAS242</strain>
    </source>
</reference>
<protein>
    <submittedName>
        <fullName evidence="2">Transcriptional regulator, MarR family</fullName>
    </submittedName>
</protein>
<dbReference type="GO" id="GO:0006950">
    <property type="term" value="P:response to stress"/>
    <property type="evidence" value="ECO:0007669"/>
    <property type="project" value="TreeGrafter"/>
</dbReference>
<dbReference type="GO" id="GO:0003700">
    <property type="term" value="F:DNA-binding transcription factor activity"/>
    <property type="evidence" value="ECO:0007669"/>
    <property type="project" value="InterPro"/>
</dbReference>
<dbReference type="EMBL" id="LT670818">
    <property type="protein sequence ID" value="SHG73825.1"/>
    <property type="molecule type" value="Genomic_DNA"/>
</dbReference>
<dbReference type="InterPro" id="IPR036390">
    <property type="entry name" value="WH_DNA-bd_sf"/>
</dbReference>
<dbReference type="Proteomes" id="UP000190675">
    <property type="component" value="Chromosome I"/>
</dbReference>
<dbReference type="InterPro" id="IPR039422">
    <property type="entry name" value="MarR/SlyA-like"/>
</dbReference>
<dbReference type="PANTHER" id="PTHR33164">
    <property type="entry name" value="TRANSCRIPTIONAL REGULATOR, MARR FAMILY"/>
    <property type="match status" value="1"/>
</dbReference>
<dbReference type="SUPFAM" id="SSF46785">
    <property type="entry name" value="Winged helix' DNA-binding domain"/>
    <property type="match status" value="1"/>
</dbReference>
<name>A0A1M5M9D2_9BRAD</name>
<organism evidence="2 3">
    <name type="scientific">Bradyrhizobium erythrophlei</name>
    <dbReference type="NCBI Taxonomy" id="1437360"/>
    <lineage>
        <taxon>Bacteria</taxon>
        <taxon>Pseudomonadati</taxon>
        <taxon>Pseudomonadota</taxon>
        <taxon>Alphaproteobacteria</taxon>
        <taxon>Hyphomicrobiales</taxon>
        <taxon>Nitrobacteraceae</taxon>
        <taxon>Bradyrhizobium</taxon>
    </lineage>
</organism>
<dbReference type="Gene3D" id="1.10.10.10">
    <property type="entry name" value="Winged helix-like DNA-binding domain superfamily/Winged helix DNA-binding domain"/>
    <property type="match status" value="1"/>
</dbReference>
<sequence>MNERTRYARPESAGRCHCTELRKASRRISQLYDTALAPSGLKTTQRAILAEIGRSEPTTVGALADALVMDAGGLAHTLKPLTREKLVTIAVDPQDRRNRLISLTPLGRSRLFKSDALWEAAQRSFEAAFGATESEDLRVVMQFLAANDFTETFETALASTGR</sequence>
<dbReference type="AlphaFoldDB" id="A0A1M5M9D2"/>
<gene>
    <name evidence="2" type="ORF">SAMN05444169_3895</name>
</gene>
<proteinExistence type="predicted"/>
<dbReference type="Pfam" id="PF12802">
    <property type="entry name" value="MarR_2"/>
    <property type="match status" value="1"/>
</dbReference>
<evidence type="ECO:0000259" key="1">
    <source>
        <dbReference type="PROSITE" id="PS50995"/>
    </source>
</evidence>
<dbReference type="InterPro" id="IPR000835">
    <property type="entry name" value="HTH_MarR-typ"/>
</dbReference>
<dbReference type="PROSITE" id="PS50995">
    <property type="entry name" value="HTH_MARR_2"/>
    <property type="match status" value="1"/>
</dbReference>
<dbReference type="SMART" id="SM00347">
    <property type="entry name" value="HTH_MARR"/>
    <property type="match status" value="1"/>
</dbReference>
<accession>A0A1M5M9D2</accession>
<dbReference type="PANTHER" id="PTHR33164:SF105">
    <property type="entry name" value="TRANSCRIPTIONAL REPRESSOR PROTEIN-RELATED"/>
    <property type="match status" value="1"/>
</dbReference>